<dbReference type="Gene3D" id="1.10.260.40">
    <property type="entry name" value="lambda repressor-like DNA-binding domains"/>
    <property type="match status" value="1"/>
</dbReference>
<sequence>MSETEESSESPDARVAENIKALRARAGMNQQEVADAMREAGFKWSQRTVWAVENGGAEGGRPLRLVEAYELLNILGRSWRMSTDDLVEPSDLKDFRRELEEFNDASESMSSALSSLFLTGRSLEERMDDLVASGATSSSDYARLMSRAKLELRRRYPLETVISRIEFEGQHSSTMAGELAADLREVWKTHRPRLEYMDVTHRNERARERAEIERRLRTMRTDHGLDQEA</sequence>
<proteinExistence type="predicted"/>
<name>A0ABU2DP19_9MICC</name>
<dbReference type="InterPro" id="IPR010982">
    <property type="entry name" value="Lambda_DNA-bd_dom_sf"/>
</dbReference>
<evidence type="ECO:0000313" key="1">
    <source>
        <dbReference type="EMBL" id="MDR8018194.1"/>
    </source>
</evidence>
<dbReference type="RefSeq" id="WP_310547179.1">
    <property type="nucleotide sequence ID" value="NZ_JAVKGR010000001.1"/>
</dbReference>
<organism evidence="1 2">
    <name type="scientific">Nesterenkonia aerolata</name>
    <dbReference type="NCBI Taxonomy" id="3074079"/>
    <lineage>
        <taxon>Bacteria</taxon>
        <taxon>Bacillati</taxon>
        <taxon>Actinomycetota</taxon>
        <taxon>Actinomycetes</taxon>
        <taxon>Micrococcales</taxon>
        <taxon>Micrococcaceae</taxon>
        <taxon>Nesterenkonia</taxon>
    </lineage>
</organism>
<dbReference type="CDD" id="cd00093">
    <property type="entry name" value="HTH_XRE"/>
    <property type="match status" value="1"/>
</dbReference>
<evidence type="ECO:0000313" key="2">
    <source>
        <dbReference type="Proteomes" id="UP001251870"/>
    </source>
</evidence>
<comment type="caution">
    <text evidence="1">The sequence shown here is derived from an EMBL/GenBank/DDBJ whole genome shotgun (WGS) entry which is preliminary data.</text>
</comment>
<gene>
    <name evidence="1" type="ORF">RIL96_01255</name>
</gene>
<dbReference type="EMBL" id="JAVKGR010000001">
    <property type="protein sequence ID" value="MDR8018194.1"/>
    <property type="molecule type" value="Genomic_DNA"/>
</dbReference>
<protein>
    <submittedName>
        <fullName evidence="1">Helix-turn-helix transcriptional regulator</fullName>
    </submittedName>
</protein>
<dbReference type="Proteomes" id="UP001251870">
    <property type="component" value="Unassembled WGS sequence"/>
</dbReference>
<dbReference type="InterPro" id="IPR001387">
    <property type="entry name" value="Cro/C1-type_HTH"/>
</dbReference>
<dbReference type="SUPFAM" id="SSF47413">
    <property type="entry name" value="lambda repressor-like DNA-binding domains"/>
    <property type="match status" value="1"/>
</dbReference>
<keyword evidence="2" id="KW-1185">Reference proteome</keyword>
<reference evidence="1 2" key="1">
    <citation type="submission" date="2023-09" db="EMBL/GenBank/DDBJ databases">
        <title>Description of three actinobacteria isolated from air of manufacturing shop in a pharmaceutical factory.</title>
        <authorList>
            <person name="Zhang D.-F."/>
        </authorList>
    </citation>
    <scope>NUCLEOTIDE SEQUENCE [LARGE SCALE GENOMIC DNA]</scope>
    <source>
        <strain evidence="1 2">LY-0111</strain>
    </source>
</reference>
<accession>A0ABU2DP19</accession>